<reference evidence="3 4" key="1">
    <citation type="journal article" date="2016" name="Nat. Commun.">
        <title>Thousands of microbial genomes shed light on interconnected biogeochemical processes in an aquifer system.</title>
        <authorList>
            <person name="Anantharaman K."/>
            <person name="Brown C.T."/>
            <person name="Hug L.A."/>
            <person name="Sharon I."/>
            <person name="Castelle C.J."/>
            <person name="Probst A.J."/>
            <person name="Thomas B.C."/>
            <person name="Singh A."/>
            <person name="Wilkins M.J."/>
            <person name="Karaoz U."/>
            <person name="Brodie E.L."/>
            <person name="Williams K.H."/>
            <person name="Hubbard S.S."/>
            <person name="Banfield J.F."/>
        </authorList>
    </citation>
    <scope>NUCLEOTIDE SEQUENCE [LARGE SCALE GENOMIC DNA]</scope>
</reference>
<dbReference type="InterPro" id="IPR036425">
    <property type="entry name" value="MoaB/Mog-like_dom_sf"/>
</dbReference>
<comment type="similarity">
    <text evidence="1">Belongs to the CinA family.</text>
</comment>
<evidence type="ECO:0000313" key="3">
    <source>
        <dbReference type="EMBL" id="OGG97280.1"/>
    </source>
</evidence>
<dbReference type="PANTHER" id="PTHR13939:SF0">
    <property type="entry name" value="NMN AMIDOHYDROLASE-LIKE PROTEIN YFAY"/>
    <property type="match status" value="1"/>
</dbReference>
<feature type="domain" description="MoaB/Mog" evidence="2">
    <location>
        <begin position="11"/>
        <end position="177"/>
    </location>
</feature>
<accession>A0A1F6GGR6</accession>
<evidence type="ECO:0000313" key="4">
    <source>
        <dbReference type="Proteomes" id="UP000178449"/>
    </source>
</evidence>
<dbReference type="InterPro" id="IPR050101">
    <property type="entry name" value="CinA"/>
</dbReference>
<proteinExistence type="inferred from homology"/>
<evidence type="ECO:0000256" key="1">
    <source>
        <dbReference type="HAMAP-Rule" id="MF_00226"/>
    </source>
</evidence>
<dbReference type="SUPFAM" id="SSF142433">
    <property type="entry name" value="CinA-like"/>
    <property type="match status" value="1"/>
</dbReference>
<dbReference type="InterPro" id="IPR001453">
    <property type="entry name" value="MoaB/Mog_dom"/>
</dbReference>
<organism evidence="3 4">
    <name type="scientific">Candidatus Lambdaproteobacteria bacterium RIFOXYD2_FULL_50_16</name>
    <dbReference type="NCBI Taxonomy" id="1817772"/>
    <lineage>
        <taxon>Bacteria</taxon>
        <taxon>Pseudomonadati</taxon>
        <taxon>Pseudomonadota</taxon>
        <taxon>Candidatus Lambdaproteobacteria</taxon>
    </lineage>
</organism>
<dbReference type="Pfam" id="PF00994">
    <property type="entry name" value="MoCF_biosynth"/>
    <property type="match status" value="1"/>
</dbReference>
<dbReference type="Pfam" id="PF02464">
    <property type="entry name" value="CinA"/>
    <property type="match status" value="1"/>
</dbReference>
<dbReference type="EMBL" id="MFNE01000001">
    <property type="protein sequence ID" value="OGG97280.1"/>
    <property type="molecule type" value="Genomic_DNA"/>
</dbReference>
<evidence type="ECO:0000259" key="2">
    <source>
        <dbReference type="SMART" id="SM00852"/>
    </source>
</evidence>
<name>A0A1F6GGR6_9PROT</name>
<dbReference type="AlphaFoldDB" id="A0A1F6GGR6"/>
<dbReference type="NCBIfam" id="TIGR00200">
    <property type="entry name" value="cinA_nterm"/>
    <property type="match status" value="1"/>
</dbReference>
<dbReference type="HAMAP" id="MF_00226_B">
    <property type="entry name" value="CinA_B"/>
    <property type="match status" value="1"/>
</dbReference>
<dbReference type="Gene3D" id="3.40.980.10">
    <property type="entry name" value="MoaB/Mog-like domain"/>
    <property type="match status" value="1"/>
</dbReference>
<comment type="caution">
    <text evidence="3">The sequence shown here is derived from an EMBL/GenBank/DDBJ whole genome shotgun (WGS) entry which is preliminary data.</text>
</comment>
<dbReference type="SUPFAM" id="SSF53218">
    <property type="entry name" value="Molybdenum cofactor biosynthesis proteins"/>
    <property type="match status" value="1"/>
</dbReference>
<dbReference type="Gene3D" id="3.90.950.20">
    <property type="entry name" value="CinA-like"/>
    <property type="match status" value="1"/>
</dbReference>
<dbReference type="InterPro" id="IPR008135">
    <property type="entry name" value="Competence-induced_CinA"/>
</dbReference>
<dbReference type="SMART" id="SM00852">
    <property type="entry name" value="MoCF_biosynth"/>
    <property type="match status" value="1"/>
</dbReference>
<dbReference type="InterPro" id="IPR008136">
    <property type="entry name" value="CinA_C"/>
</dbReference>
<dbReference type="CDD" id="cd00885">
    <property type="entry name" value="cinA"/>
    <property type="match status" value="1"/>
</dbReference>
<dbReference type="Proteomes" id="UP000178449">
    <property type="component" value="Unassembled WGS sequence"/>
</dbReference>
<sequence length="435" mass="46533">MNPAVDKLKLAFLLTGEEVLSGEVTDTNGPLLARSFVELGIGPIAKRLVGDVLADLKRELKDLSELADWIVINGGLGSTDDDRTNQAVCETFGVELVEHPGALAHLSQRLQGPVLPGSLHYKQCLLPKGAEILHNPTGTAVGWDWKKGKTRIFATPGPPSELLGMLETALIPKLSQEKIQGGVPPIIRFLLMGKGESAAEVGLKEFLKTKRKQDLLTGLELGFRASSPYSEVKLWDTNGDHARVNELAGYMETYFAPHLISQGPELPQVVSELLKERGLNLGIAESCTGGLLASMITNLAGASEIFKAGVVSYSNEAKVEFLGVSPDTLLKQGAVSEATAKEMLEGILKRTGADCGISLTGIAGPSGAVEGKPVGTLFIGFGLAGKIQVRRLVIRGDRAQFQHTAALTGLDLLRRSLLGLDLQVPYYFDRLKPSI</sequence>
<dbReference type="PANTHER" id="PTHR13939">
    <property type="entry name" value="NICOTINAMIDE-NUCLEOTIDE AMIDOHYDROLASE PNCC"/>
    <property type="match status" value="1"/>
</dbReference>
<dbReference type="PIRSF" id="PIRSF006728">
    <property type="entry name" value="CinA"/>
    <property type="match status" value="1"/>
</dbReference>
<dbReference type="NCBIfam" id="TIGR00199">
    <property type="entry name" value="PncC_domain"/>
    <property type="match status" value="1"/>
</dbReference>
<dbReference type="STRING" id="1817772.A2527_10625"/>
<gene>
    <name evidence="3" type="ORF">A2527_10625</name>
</gene>
<dbReference type="InterPro" id="IPR036653">
    <property type="entry name" value="CinA-like_C"/>
</dbReference>
<protein>
    <recommendedName>
        <fullName evidence="1">CinA-like protein</fullName>
    </recommendedName>
</protein>